<evidence type="ECO:0000313" key="4">
    <source>
        <dbReference type="Proteomes" id="UP000051202"/>
    </source>
</evidence>
<comment type="caution">
    <text evidence="3">The sequence shown here is derived from an EMBL/GenBank/DDBJ whole genome shotgun (WGS) entry which is preliminary data.</text>
</comment>
<dbReference type="PANTHER" id="PTHR33713:SF10">
    <property type="entry name" value="ANTITOXIN YAFN"/>
    <property type="match status" value="1"/>
</dbReference>
<dbReference type="InterPro" id="IPR006442">
    <property type="entry name" value="Antitoxin_Phd/YefM"/>
</dbReference>
<comment type="similarity">
    <text evidence="1 2">Belongs to the phD/YefM antitoxin family.</text>
</comment>
<keyword evidence="4" id="KW-1185">Reference proteome</keyword>
<dbReference type="STRING" id="554343.AS194_01945"/>
<evidence type="ECO:0000256" key="1">
    <source>
        <dbReference type="ARBA" id="ARBA00009981"/>
    </source>
</evidence>
<dbReference type="AlphaFoldDB" id="A0A0T6DQQ3"/>
<proteinExistence type="inferred from homology"/>
<dbReference type="EMBL" id="LNDJ01000074">
    <property type="protein sequence ID" value="KRU22284.1"/>
    <property type="molecule type" value="Genomic_DNA"/>
</dbReference>
<sequence length="83" mass="9112">MQPIFATQTASISELKNNPSALIKQSDGESIAILNHNKPVAYLVSTDMYERMMEAMDDVALSQTVNARMNDGQAPIKVTLDDL</sequence>
<comment type="function">
    <text evidence="2">Antitoxin component of a type II toxin-antitoxin (TA) system.</text>
</comment>
<dbReference type="SUPFAM" id="SSF143120">
    <property type="entry name" value="YefM-like"/>
    <property type="match status" value="1"/>
</dbReference>
<name>A0A0T6DQQ3_9GAMM</name>
<protein>
    <recommendedName>
        <fullName evidence="2">Antitoxin</fullName>
    </recommendedName>
</protein>
<organism evidence="3 4">
    <name type="scientific">Psychrobacter piscatorii</name>
    <dbReference type="NCBI Taxonomy" id="554343"/>
    <lineage>
        <taxon>Bacteria</taxon>
        <taxon>Pseudomonadati</taxon>
        <taxon>Pseudomonadota</taxon>
        <taxon>Gammaproteobacteria</taxon>
        <taxon>Moraxellales</taxon>
        <taxon>Moraxellaceae</taxon>
        <taxon>Psychrobacter</taxon>
    </lineage>
</organism>
<accession>A0A0T6DQQ3</accession>
<gene>
    <name evidence="3" type="ORF">AS194_01945</name>
</gene>
<evidence type="ECO:0000256" key="2">
    <source>
        <dbReference type="RuleBase" id="RU362080"/>
    </source>
</evidence>
<dbReference type="RefSeq" id="WP_058025001.1">
    <property type="nucleotide sequence ID" value="NZ_LNDJ01000074.1"/>
</dbReference>
<evidence type="ECO:0000313" key="3">
    <source>
        <dbReference type="EMBL" id="KRU22284.1"/>
    </source>
</evidence>
<dbReference type="Proteomes" id="UP000051202">
    <property type="component" value="Unassembled WGS sequence"/>
</dbReference>
<dbReference type="NCBIfam" id="TIGR01552">
    <property type="entry name" value="phd_fam"/>
    <property type="match status" value="1"/>
</dbReference>
<dbReference type="Pfam" id="PF02604">
    <property type="entry name" value="PhdYeFM_antitox"/>
    <property type="match status" value="1"/>
</dbReference>
<dbReference type="PANTHER" id="PTHR33713">
    <property type="entry name" value="ANTITOXIN YAFN-RELATED"/>
    <property type="match status" value="1"/>
</dbReference>
<reference evidence="3 4" key="1">
    <citation type="submission" date="2015-11" db="EMBL/GenBank/DDBJ databases">
        <title>Permanent draft genome of Psychrobacter piscatorii LQ58.</title>
        <authorList>
            <person name="Zhou M."/>
            <person name="Dong B."/>
            <person name="Liu Q."/>
        </authorList>
    </citation>
    <scope>NUCLEOTIDE SEQUENCE [LARGE SCALE GENOMIC DNA]</scope>
    <source>
        <strain evidence="3 4">LQ58</strain>
    </source>
</reference>
<dbReference type="InterPro" id="IPR051405">
    <property type="entry name" value="phD/YefM_antitoxin"/>
</dbReference>
<dbReference type="Gene3D" id="3.40.1620.10">
    <property type="entry name" value="YefM-like domain"/>
    <property type="match status" value="1"/>
</dbReference>
<dbReference type="InterPro" id="IPR036165">
    <property type="entry name" value="YefM-like_sf"/>
</dbReference>